<evidence type="ECO:0000313" key="1">
    <source>
        <dbReference type="EMBL" id="OLQ05992.1"/>
    </source>
</evidence>
<keyword evidence="2" id="KW-1185">Reference proteome</keyword>
<proteinExistence type="predicted"/>
<accession>A0A1Q9EEY9</accession>
<organism evidence="1 2">
    <name type="scientific">Symbiodinium microadriaticum</name>
    <name type="common">Dinoflagellate</name>
    <name type="synonym">Zooxanthella microadriatica</name>
    <dbReference type="NCBI Taxonomy" id="2951"/>
    <lineage>
        <taxon>Eukaryota</taxon>
        <taxon>Sar</taxon>
        <taxon>Alveolata</taxon>
        <taxon>Dinophyceae</taxon>
        <taxon>Suessiales</taxon>
        <taxon>Symbiodiniaceae</taxon>
        <taxon>Symbiodinium</taxon>
    </lineage>
</organism>
<gene>
    <name evidence="1" type="ORF">AK812_SmicGene10752</name>
</gene>
<dbReference type="AlphaFoldDB" id="A0A1Q9EEY9"/>
<dbReference type="OrthoDB" id="415424at2759"/>
<dbReference type="Proteomes" id="UP000186817">
    <property type="component" value="Unassembled WGS sequence"/>
</dbReference>
<dbReference type="EMBL" id="LSRX01000170">
    <property type="protein sequence ID" value="OLQ05992.1"/>
    <property type="molecule type" value="Genomic_DNA"/>
</dbReference>
<sequence>MGNASCVDRLAECPGSRRETPPFLAPNNAEAAYVFDFTQNTPLWVGAAQPLQPNLGYPLRESEGQTSKWELLREGGHAPSLKICYSGRVYVRCGDDLFSAEGGPSRCTAFRLCTRALQLEDTLCGVNFTLELQSSPPGFFLCPCISLQLTNGEVGLVGDRFGPVQPPQDFLLDFSILDIGGQDVQMDVILRGLTENAIPGSQVALNRHGAWTLRTRLQDYTTFNNSLPYCAFLGASELWAEGPGGSEGSGAFLQNLVVSEEPVLTEHPPVSFKWWAKLEGASDWGRLLFEGLDARSLLHEASFGSEPLVASKAADFWHHKVYDMAVGRVSPRTVPEKLAGEFWLSKQAMNVEPMYLHCQVALAQALESCIMLRFSCAQDVLQSLQLGRARPAAPIPSRGVVFGIEQDPRNARLVRMFIEYRNEIVADMVLCEVFEERDEARSIRVHQEIFDGLDILLFRVTLFRANGDHQVASLKLRNEQLEEGASCGDSCFGYHWVCS</sequence>
<comment type="caution">
    <text evidence="1">The sequence shown here is derived from an EMBL/GenBank/DDBJ whole genome shotgun (WGS) entry which is preliminary data.</text>
</comment>
<name>A0A1Q9EEY9_SYMMI</name>
<reference evidence="1 2" key="1">
    <citation type="submission" date="2016-02" db="EMBL/GenBank/DDBJ databases">
        <title>Genome analysis of coral dinoflagellate symbionts highlights evolutionary adaptations to a symbiotic lifestyle.</title>
        <authorList>
            <person name="Aranda M."/>
            <person name="Li Y."/>
            <person name="Liew Y.J."/>
            <person name="Baumgarten S."/>
            <person name="Simakov O."/>
            <person name="Wilson M."/>
            <person name="Piel J."/>
            <person name="Ashoor H."/>
            <person name="Bougouffa S."/>
            <person name="Bajic V.B."/>
            <person name="Ryu T."/>
            <person name="Ravasi T."/>
            <person name="Bayer T."/>
            <person name="Micklem G."/>
            <person name="Kim H."/>
            <person name="Bhak J."/>
            <person name="Lajeunesse T.C."/>
            <person name="Voolstra C.R."/>
        </authorList>
    </citation>
    <scope>NUCLEOTIDE SEQUENCE [LARGE SCALE GENOMIC DNA]</scope>
    <source>
        <strain evidence="1 2">CCMP2467</strain>
    </source>
</reference>
<protein>
    <submittedName>
        <fullName evidence="1">Uncharacterized protein</fullName>
    </submittedName>
</protein>
<evidence type="ECO:0000313" key="2">
    <source>
        <dbReference type="Proteomes" id="UP000186817"/>
    </source>
</evidence>